<comment type="caution">
    <text evidence="1">The sequence shown here is derived from an EMBL/GenBank/DDBJ whole genome shotgun (WGS) entry which is preliminary data.</text>
</comment>
<organism evidence="1 2">
    <name type="scientific">Branchiostoma lanceolatum</name>
    <name type="common">Common lancelet</name>
    <name type="synonym">Amphioxus lanceolatum</name>
    <dbReference type="NCBI Taxonomy" id="7740"/>
    <lineage>
        <taxon>Eukaryota</taxon>
        <taxon>Metazoa</taxon>
        <taxon>Chordata</taxon>
        <taxon>Cephalochordata</taxon>
        <taxon>Leptocardii</taxon>
        <taxon>Amphioxiformes</taxon>
        <taxon>Branchiostomatidae</taxon>
        <taxon>Branchiostoma</taxon>
    </lineage>
</organism>
<evidence type="ECO:0000313" key="2">
    <source>
        <dbReference type="Proteomes" id="UP000838412"/>
    </source>
</evidence>
<accession>A0A8S4MPM2</accession>
<proteinExistence type="predicted"/>
<keyword evidence="2" id="KW-1185">Reference proteome</keyword>
<reference evidence="1" key="1">
    <citation type="submission" date="2022-01" db="EMBL/GenBank/DDBJ databases">
        <authorList>
            <person name="Braso-Vives M."/>
        </authorList>
    </citation>
    <scope>NUCLEOTIDE SEQUENCE</scope>
</reference>
<evidence type="ECO:0000313" key="1">
    <source>
        <dbReference type="EMBL" id="CAH1277640.1"/>
    </source>
</evidence>
<dbReference type="Proteomes" id="UP000838412">
    <property type="component" value="Unassembled WGS sequence"/>
</dbReference>
<name>A0A8S4MPM2_BRALA</name>
<dbReference type="EMBL" id="CAKMNS010000433">
    <property type="protein sequence ID" value="CAH1277640.1"/>
    <property type="molecule type" value="Genomic_DNA"/>
</dbReference>
<protein>
    <submittedName>
        <fullName evidence="1">Hypp9733 protein</fullName>
    </submittedName>
</protein>
<gene>
    <name evidence="1" type="primary">Hypp9733</name>
    <name evidence="1" type="ORF">BLAG_LOCUS26374</name>
</gene>
<sequence>MDVFFLQQCEKIEITGTWRLKKSQILLRSRKKHSQDLLGIATLPSTQLSLQAKENEKRFGRPEENQT</sequence>
<dbReference type="AlphaFoldDB" id="A0A8S4MPM2"/>